<evidence type="ECO:0000313" key="9">
    <source>
        <dbReference type="Proteomes" id="UP000198945"/>
    </source>
</evidence>
<evidence type="ECO:0000256" key="5">
    <source>
        <dbReference type="ARBA" id="ARBA00023014"/>
    </source>
</evidence>
<dbReference type="AlphaFoldDB" id="A0A1G6I8Q6"/>
<dbReference type="PANTHER" id="PTHR43498">
    <property type="entry name" value="FERREDOXIN:COB-COM HETERODISULFIDE REDUCTASE SUBUNIT A"/>
    <property type="match status" value="1"/>
</dbReference>
<protein>
    <submittedName>
        <fullName evidence="6">FAD dependent oxidoreductase</fullName>
    </submittedName>
</protein>
<dbReference type="Proteomes" id="UP000198945">
    <property type="component" value="Unassembled WGS sequence"/>
</dbReference>
<evidence type="ECO:0000313" key="10">
    <source>
        <dbReference type="Proteomes" id="UP000295472"/>
    </source>
</evidence>
<evidence type="ECO:0000256" key="1">
    <source>
        <dbReference type="ARBA" id="ARBA00022485"/>
    </source>
</evidence>
<sequence>MLNRETLVSIMVLTIILICSLTSNTLAVEEINSDLIVFSGEPEGVTAAVAAAREGKNVILLMSREKPGGLMTYAALNFLDLNYDNKSRNINHGIFSEWHQKLGSSISFSPKKAETVFEEMLAAEENITIINLAELKSVKVKAGKIYYLEAEKNNKSYRLTADFYLDASQDGDLAAAAGEDYFIGTADINLKNSWMASTQILKFSNVNPQKLKKAVRNNKYYGSHFRNDHAWGFSNFGKSYQSQNDNLRLRGLNIVFIENNGGYDAYINALLLFNVDPLSEKSAAEAKKSAAVEAELILKYLQANLEGFEKAELNDLPQELYRRESRHFLTEYQLKTQDLFRQKIFKDTITLASYPLDYQAAAQDYPGFVLFNPEYYGIPLRTLIARKNDNLLIVGRSSGYSSLAAASARVLPPAMNTAEAAGIAVSEAVNKNKSLLEIVEDEESLKKIRSALKINLNNYPAEAPIIDDPQLLGSLERLLSWGITIGGYNNNFKLDTVPNEKEFTAIILKIMQKKEADNLYEWVPGSLETLSSNKKLTTTNALKLLLAAESQRVLEMNEDQYFNKALEMDLVPDKLIVVLTKKRVMNRKEMIILAAHYLDRFETPSDLKAIRGEYFD</sequence>
<keyword evidence="3" id="KW-0560">Oxidoreductase</keyword>
<dbReference type="OrthoDB" id="9759982at2"/>
<reference evidence="8 10" key="3">
    <citation type="submission" date="2019-03" db="EMBL/GenBank/DDBJ databases">
        <title>Subsurface microbial communities from deep shales in Ohio and West Virginia, USA.</title>
        <authorList>
            <person name="Wrighton K."/>
        </authorList>
    </citation>
    <scope>NUCLEOTIDE SEQUENCE [LARGE SCALE GENOMIC DNA]</scope>
    <source>
        <strain evidence="8 10">DSMZ 11287</strain>
    </source>
</reference>
<evidence type="ECO:0000313" key="7">
    <source>
        <dbReference type="EMBL" id="SDI48512.1"/>
    </source>
</evidence>
<name>A0A1G6I8Q6_9FIRM</name>
<keyword evidence="2" id="KW-0479">Metal-binding</keyword>
<dbReference type="PANTHER" id="PTHR43498:SF1">
    <property type="entry name" value="COB--COM HETERODISULFIDE REDUCTASE IRON-SULFUR SUBUNIT A"/>
    <property type="match status" value="1"/>
</dbReference>
<dbReference type="EMBL" id="FNEH01000007">
    <property type="protein sequence ID" value="SDI48512.1"/>
    <property type="molecule type" value="Genomic_DNA"/>
</dbReference>
<evidence type="ECO:0000256" key="2">
    <source>
        <dbReference type="ARBA" id="ARBA00022723"/>
    </source>
</evidence>
<keyword evidence="4" id="KW-0408">Iron</keyword>
<dbReference type="EMBL" id="SOEF01000003">
    <property type="protein sequence ID" value="TDX46886.1"/>
    <property type="molecule type" value="Genomic_DNA"/>
</dbReference>
<dbReference type="EMBL" id="FMYT01000001">
    <property type="protein sequence ID" value="SDC02922.1"/>
    <property type="molecule type" value="Genomic_DNA"/>
</dbReference>
<dbReference type="RefSeq" id="WP_073155540.1">
    <property type="nucleotide sequence ID" value="NZ_FMYT01000001.1"/>
</dbReference>
<gene>
    <name evidence="8" type="ORF">C7954_10393</name>
    <name evidence="6" type="ORF">SAMN04488597_101316</name>
    <name evidence="7" type="ORF">SAMN04515654_10742</name>
</gene>
<proteinExistence type="predicted"/>
<dbReference type="Proteomes" id="UP000295472">
    <property type="component" value="Unassembled WGS sequence"/>
</dbReference>
<dbReference type="GeneID" id="57011831"/>
<accession>A0A1G6I8Q6</accession>
<dbReference type="InterPro" id="IPR036188">
    <property type="entry name" value="FAD/NAD-bd_sf"/>
</dbReference>
<dbReference type="InterPro" id="IPR039650">
    <property type="entry name" value="HdrA-like"/>
</dbReference>
<dbReference type="GO" id="GO:0046872">
    <property type="term" value="F:metal ion binding"/>
    <property type="evidence" value="ECO:0007669"/>
    <property type="project" value="UniProtKB-KW"/>
</dbReference>
<evidence type="ECO:0000256" key="3">
    <source>
        <dbReference type="ARBA" id="ARBA00023002"/>
    </source>
</evidence>
<dbReference type="Proteomes" id="UP000324896">
    <property type="component" value="Unassembled WGS sequence"/>
</dbReference>
<reference evidence="6 11" key="2">
    <citation type="submission" date="2016-10" db="EMBL/GenBank/DDBJ databases">
        <authorList>
            <person name="Varghese N."/>
            <person name="Submissions S."/>
        </authorList>
    </citation>
    <scope>NUCLEOTIDE SEQUENCE [LARGE SCALE GENOMIC DNA]</scope>
    <source>
        <strain evidence="6 11">WG10</strain>
    </source>
</reference>
<evidence type="ECO:0000313" key="11">
    <source>
        <dbReference type="Proteomes" id="UP000324896"/>
    </source>
</evidence>
<reference evidence="7 9" key="1">
    <citation type="submission" date="2016-10" db="EMBL/GenBank/DDBJ databases">
        <authorList>
            <person name="de Groot N.N."/>
        </authorList>
    </citation>
    <scope>NUCLEOTIDE SEQUENCE [LARGE SCALE GENOMIC DNA]</scope>
    <source>
        <strain evidence="7 9">WG7</strain>
    </source>
</reference>
<dbReference type="STRING" id="54121.SAMN04515653_10693"/>
<dbReference type="SUPFAM" id="SSF51905">
    <property type="entry name" value="FAD/NAD(P)-binding domain"/>
    <property type="match status" value="1"/>
</dbReference>
<dbReference type="GO" id="GO:0016491">
    <property type="term" value="F:oxidoreductase activity"/>
    <property type="evidence" value="ECO:0007669"/>
    <property type="project" value="UniProtKB-KW"/>
</dbReference>
<organism evidence="6 11">
    <name type="scientific">Halanaerobium congolense</name>
    <dbReference type="NCBI Taxonomy" id="54121"/>
    <lineage>
        <taxon>Bacteria</taxon>
        <taxon>Bacillati</taxon>
        <taxon>Bacillota</taxon>
        <taxon>Clostridia</taxon>
        <taxon>Halanaerobiales</taxon>
        <taxon>Halanaerobiaceae</taxon>
        <taxon>Halanaerobium</taxon>
    </lineage>
</organism>
<keyword evidence="1" id="KW-0004">4Fe-4S</keyword>
<evidence type="ECO:0000256" key="4">
    <source>
        <dbReference type="ARBA" id="ARBA00023004"/>
    </source>
</evidence>
<dbReference type="Pfam" id="PF12831">
    <property type="entry name" value="FAD_oxidored"/>
    <property type="match status" value="1"/>
</dbReference>
<evidence type="ECO:0000313" key="8">
    <source>
        <dbReference type="EMBL" id="TDX46886.1"/>
    </source>
</evidence>
<dbReference type="GO" id="GO:0051539">
    <property type="term" value="F:4 iron, 4 sulfur cluster binding"/>
    <property type="evidence" value="ECO:0007669"/>
    <property type="project" value="UniProtKB-KW"/>
</dbReference>
<keyword evidence="5" id="KW-0411">Iron-sulfur</keyword>
<evidence type="ECO:0000313" key="6">
    <source>
        <dbReference type="EMBL" id="SDC02922.1"/>
    </source>
</evidence>